<dbReference type="GO" id="GO:0016301">
    <property type="term" value="F:kinase activity"/>
    <property type="evidence" value="ECO:0007669"/>
    <property type="project" value="UniProtKB-KW"/>
</dbReference>
<proteinExistence type="predicted"/>
<dbReference type="RefSeq" id="WP_078765766.1">
    <property type="nucleotide sequence ID" value="NZ_FUXZ01000005.1"/>
</dbReference>
<dbReference type="AlphaFoldDB" id="A0A1T4VGH3"/>
<sequence>MKVIIINGPMGVGKTTIGKYIANKNPKTAFIDGDWCMDLHPFVGNRETKSMAVNNILHMVDNYSKCTECKMIVLVWLMDDAWVYESIIDGIKNIGLDINSVTLICSKEKLIERWKDDTACEWRTDEWLDASIKSLSYFETLKNTLDTSELSVEKVTDKISNSFSIQ</sequence>
<keyword evidence="2" id="KW-1185">Reference proteome</keyword>
<reference evidence="1 2" key="1">
    <citation type="submission" date="2017-02" db="EMBL/GenBank/DDBJ databases">
        <authorList>
            <person name="Peterson S.W."/>
        </authorList>
    </citation>
    <scope>NUCLEOTIDE SEQUENCE [LARGE SCALE GENOMIC DNA]</scope>
    <source>
        <strain evidence="1 2">ATCC 35992</strain>
    </source>
</reference>
<dbReference type="Gene3D" id="3.40.50.300">
    <property type="entry name" value="P-loop containing nucleotide triphosphate hydrolases"/>
    <property type="match status" value="1"/>
</dbReference>
<name>A0A1T4VGH3_9FIRM</name>
<gene>
    <name evidence="1" type="ORF">SAMN02745111_00883</name>
</gene>
<evidence type="ECO:0000313" key="2">
    <source>
        <dbReference type="Proteomes" id="UP000190814"/>
    </source>
</evidence>
<organism evidence="1 2">
    <name type="scientific">Eubacterium uniforme</name>
    <dbReference type="NCBI Taxonomy" id="39495"/>
    <lineage>
        <taxon>Bacteria</taxon>
        <taxon>Bacillati</taxon>
        <taxon>Bacillota</taxon>
        <taxon>Clostridia</taxon>
        <taxon>Eubacteriales</taxon>
        <taxon>Eubacteriaceae</taxon>
        <taxon>Eubacterium</taxon>
    </lineage>
</organism>
<dbReference type="Proteomes" id="UP000190814">
    <property type="component" value="Unassembled WGS sequence"/>
</dbReference>
<accession>A0A1T4VGH3</accession>
<dbReference type="SUPFAM" id="SSF52540">
    <property type="entry name" value="P-loop containing nucleoside triphosphate hydrolases"/>
    <property type="match status" value="1"/>
</dbReference>
<dbReference type="Pfam" id="PF13238">
    <property type="entry name" value="AAA_18"/>
    <property type="match status" value="1"/>
</dbReference>
<protein>
    <submittedName>
        <fullName evidence="1">Shikimate kinase</fullName>
    </submittedName>
</protein>
<dbReference type="STRING" id="39495.SAMN02745111_00883"/>
<dbReference type="InterPro" id="IPR027417">
    <property type="entry name" value="P-loop_NTPase"/>
</dbReference>
<dbReference type="EMBL" id="FUXZ01000005">
    <property type="protein sequence ID" value="SKA64054.1"/>
    <property type="molecule type" value="Genomic_DNA"/>
</dbReference>
<dbReference type="OrthoDB" id="9790407at2"/>
<evidence type="ECO:0000313" key="1">
    <source>
        <dbReference type="EMBL" id="SKA64054.1"/>
    </source>
</evidence>
<keyword evidence="1" id="KW-0418">Kinase</keyword>
<keyword evidence="1" id="KW-0808">Transferase</keyword>